<organism evidence="3 4">
    <name type="scientific">Peribacillus saganii</name>
    <dbReference type="NCBI Taxonomy" id="2303992"/>
    <lineage>
        <taxon>Bacteria</taxon>
        <taxon>Bacillati</taxon>
        <taxon>Bacillota</taxon>
        <taxon>Bacilli</taxon>
        <taxon>Bacillales</taxon>
        <taxon>Bacillaceae</taxon>
        <taxon>Peribacillus</taxon>
    </lineage>
</organism>
<proteinExistence type="predicted"/>
<reference evidence="3 4" key="1">
    <citation type="submission" date="2018-08" db="EMBL/GenBank/DDBJ databases">
        <title>Bacillus chawlae sp. nov., Bacillus glennii sp. nov., and Bacillus saganii sp. nov. Isolated from the Vehicle Assembly Building at Kennedy Space Center where the Viking Spacecraft were Assembled.</title>
        <authorList>
            <person name="Seuylemezian A."/>
            <person name="Vaishampayan P."/>
        </authorList>
    </citation>
    <scope>NUCLEOTIDE SEQUENCE [LARGE SCALE GENOMIC DNA]</scope>
    <source>
        <strain evidence="3 4">V47-23a</strain>
    </source>
</reference>
<dbReference type="SUPFAM" id="SSF48317">
    <property type="entry name" value="Acid phosphatase/Vanadium-dependent haloperoxidase"/>
    <property type="match status" value="1"/>
</dbReference>
<dbReference type="SMART" id="SM00014">
    <property type="entry name" value="acidPPc"/>
    <property type="match status" value="1"/>
</dbReference>
<dbReference type="Pfam" id="PF01569">
    <property type="entry name" value="PAP2"/>
    <property type="match status" value="1"/>
</dbReference>
<feature type="transmembrane region" description="Helical" evidence="1">
    <location>
        <begin position="57"/>
        <end position="79"/>
    </location>
</feature>
<dbReference type="PANTHER" id="PTHR14969:SF13">
    <property type="entry name" value="AT30094P"/>
    <property type="match status" value="1"/>
</dbReference>
<accession>A0A372LTS7</accession>
<feature type="transmembrane region" description="Helical" evidence="1">
    <location>
        <begin position="128"/>
        <end position="145"/>
    </location>
</feature>
<keyword evidence="1" id="KW-1133">Transmembrane helix</keyword>
<evidence type="ECO:0000313" key="4">
    <source>
        <dbReference type="Proteomes" id="UP000264541"/>
    </source>
</evidence>
<protein>
    <submittedName>
        <fullName evidence="3">Undecaprenyl-diphosphatase</fullName>
    </submittedName>
</protein>
<dbReference type="CDD" id="cd03385">
    <property type="entry name" value="PAP2_BcrC_like"/>
    <property type="match status" value="1"/>
</dbReference>
<dbReference type="InterPro" id="IPR033879">
    <property type="entry name" value="UPP_Pase"/>
</dbReference>
<evidence type="ECO:0000313" key="3">
    <source>
        <dbReference type="EMBL" id="RFU71212.1"/>
    </source>
</evidence>
<dbReference type="GO" id="GO:0005886">
    <property type="term" value="C:plasma membrane"/>
    <property type="evidence" value="ECO:0007669"/>
    <property type="project" value="InterPro"/>
</dbReference>
<evidence type="ECO:0000256" key="1">
    <source>
        <dbReference type="SAM" id="Phobius"/>
    </source>
</evidence>
<keyword evidence="1" id="KW-0472">Membrane</keyword>
<feature type="transmembrane region" description="Helical" evidence="1">
    <location>
        <begin position="151"/>
        <end position="169"/>
    </location>
</feature>
<feature type="transmembrane region" description="Helical" evidence="1">
    <location>
        <begin position="99"/>
        <end position="121"/>
    </location>
</feature>
<name>A0A372LTS7_9BACI</name>
<keyword evidence="4" id="KW-1185">Reference proteome</keyword>
<dbReference type="InterPro" id="IPR000326">
    <property type="entry name" value="PAP2/HPO"/>
</dbReference>
<dbReference type="Proteomes" id="UP000264541">
    <property type="component" value="Unassembled WGS sequence"/>
</dbReference>
<feature type="domain" description="Phosphatidic acid phosphatase type 2/haloperoxidase" evidence="2">
    <location>
        <begin position="58"/>
        <end position="166"/>
    </location>
</feature>
<comment type="caution">
    <text evidence="3">The sequence shown here is derived from an EMBL/GenBank/DDBJ whole genome shotgun (WGS) entry which is preliminary data.</text>
</comment>
<keyword evidence="1" id="KW-0812">Transmembrane</keyword>
<gene>
    <name evidence="3" type="ORF">D0469_02510</name>
</gene>
<dbReference type="GO" id="GO:0050380">
    <property type="term" value="F:undecaprenyl-diphosphatase activity"/>
    <property type="evidence" value="ECO:0007669"/>
    <property type="project" value="InterPro"/>
</dbReference>
<sequence>MNFTDVNVSMFRLINDLGKQHEYLNPVIVFLAEYMVYFLGVALLISWFSRTNRNRLMVINAVLALIIAEIAGKIAGQFYSNYQPFAELENVNLLIEKSVGNSFPSDHAILFFSVCFSFWLFRKKEGCLLLLLAILVAFSRIYVGVHYPADVAAGALLGVLSALLAFWIIPRLSFSKSFAVANPEKEKSKTF</sequence>
<dbReference type="PANTHER" id="PTHR14969">
    <property type="entry name" value="SPHINGOSINE-1-PHOSPHATE PHOSPHOHYDROLASE"/>
    <property type="match status" value="1"/>
</dbReference>
<dbReference type="Gene3D" id="1.20.144.10">
    <property type="entry name" value="Phosphatidic acid phosphatase type 2/haloperoxidase"/>
    <property type="match status" value="1"/>
</dbReference>
<dbReference type="OrthoDB" id="9789113at2"/>
<evidence type="ECO:0000259" key="2">
    <source>
        <dbReference type="SMART" id="SM00014"/>
    </source>
</evidence>
<dbReference type="InterPro" id="IPR036938">
    <property type="entry name" value="PAP2/HPO_sf"/>
</dbReference>
<dbReference type="AlphaFoldDB" id="A0A372LTS7"/>
<dbReference type="EMBL" id="QVTE01000007">
    <property type="protein sequence ID" value="RFU71212.1"/>
    <property type="molecule type" value="Genomic_DNA"/>
</dbReference>
<dbReference type="RefSeq" id="WP_117325088.1">
    <property type="nucleotide sequence ID" value="NZ_QVTE01000007.1"/>
</dbReference>
<feature type="transmembrane region" description="Helical" evidence="1">
    <location>
        <begin position="23"/>
        <end position="45"/>
    </location>
</feature>